<keyword evidence="2" id="KW-0732">Signal</keyword>
<evidence type="ECO:0000256" key="6">
    <source>
        <dbReference type="PROSITE-ProRule" id="PRU00302"/>
    </source>
</evidence>
<feature type="transmembrane region" description="Helical" evidence="7">
    <location>
        <begin position="220"/>
        <end position="243"/>
    </location>
</feature>
<keyword evidence="7" id="KW-0472">Membrane</keyword>
<organism evidence="9 10">
    <name type="scientific">Chiloscyllium punctatum</name>
    <name type="common">Brownbanded bambooshark</name>
    <name type="synonym">Hemiscyllium punctatum</name>
    <dbReference type="NCBI Taxonomy" id="137246"/>
    <lineage>
        <taxon>Eukaryota</taxon>
        <taxon>Metazoa</taxon>
        <taxon>Chordata</taxon>
        <taxon>Craniata</taxon>
        <taxon>Vertebrata</taxon>
        <taxon>Chondrichthyes</taxon>
        <taxon>Elasmobranchii</taxon>
        <taxon>Galeomorphii</taxon>
        <taxon>Galeoidea</taxon>
        <taxon>Orectolobiformes</taxon>
        <taxon>Hemiscylliidae</taxon>
        <taxon>Chiloscyllium</taxon>
    </lineage>
</organism>
<comment type="caution">
    <text evidence="6">Lacks conserved residue(s) required for the propagation of feature annotation.</text>
</comment>
<protein>
    <recommendedName>
        <fullName evidence="8">Sushi domain-containing protein</fullName>
    </recommendedName>
</protein>
<evidence type="ECO:0000256" key="7">
    <source>
        <dbReference type="SAM" id="Phobius"/>
    </source>
</evidence>
<feature type="domain" description="Sushi" evidence="8">
    <location>
        <begin position="1"/>
        <end position="65"/>
    </location>
</feature>
<reference evidence="9 10" key="1">
    <citation type="journal article" date="2018" name="Nat. Ecol. Evol.">
        <title>Shark genomes provide insights into elasmobranch evolution and the origin of vertebrates.</title>
        <authorList>
            <person name="Hara Y"/>
            <person name="Yamaguchi K"/>
            <person name="Onimaru K"/>
            <person name="Kadota M"/>
            <person name="Koyanagi M"/>
            <person name="Keeley SD"/>
            <person name="Tatsumi K"/>
            <person name="Tanaka K"/>
            <person name="Motone F"/>
            <person name="Kageyama Y"/>
            <person name="Nozu R"/>
            <person name="Adachi N"/>
            <person name="Nishimura O"/>
            <person name="Nakagawa R"/>
            <person name="Tanegashima C"/>
            <person name="Kiyatake I"/>
            <person name="Matsumoto R"/>
            <person name="Murakumo K"/>
            <person name="Nishida K"/>
            <person name="Terakita A"/>
            <person name="Kuratani S"/>
            <person name="Sato K"/>
            <person name="Hyodo S Kuraku.S."/>
        </authorList>
    </citation>
    <scope>NUCLEOTIDE SEQUENCE [LARGE SCALE GENOMIC DNA]</scope>
</reference>
<dbReference type="PANTHER" id="PTHR46393:SF7">
    <property type="entry name" value="COMPLEMENT C2"/>
    <property type="match status" value="1"/>
</dbReference>
<dbReference type="InterPro" id="IPR035976">
    <property type="entry name" value="Sushi/SCR/CCP_sf"/>
</dbReference>
<feature type="domain" description="Sushi" evidence="8">
    <location>
        <begin position="66"/>
        <end position="122"/>
    </location>
</feature>
<evidence type="ECO:0000259" key="8">
    <source>
        <dbReference type="PROSITE" id="PS50923"/>
    </source>
</evidence>
<dbReference type="PROSITE" id="PS50923">
    <property type="entry name" value="SUSHI"/>
    <property type="match status" value="3"/>
</dbReference>
<dbReference type="OrthoDB" id="6480633at2759"/>
<dbReference type="PANTHER" id="PTHR46393">
    <property type="entry name" value="SUSHI DOMAIN-CONTAINING PROTEIN"/>
    <property type="match status" value="1"/>
</dbReference>
<dbReference type="AlphaFoldDB" id="A0A401RSN8"/>
<keyword evidence="7" id="KW-1133">Transmembrane helix</keyword>
<evidence type="ECO:0000313" key="10">
    <source>
        <dbReference type="Proteomes" id="UP000287033"/>
    </source>
</evidence>
<feature type="non-terminal residue" evidence="9">
    <location>
        <position position="1"/>
    </location>
</feature>
<evidence type="ECO:0000313" key="9">
    <source>
        <dbReference type="EMBL" id="GCC21152.1"/>
    </source>
</evidence>
<keyword evidence="1 6" id="KW-0768">Sushi</keyword>
<dbReference type="Gene3D" id="2.10.70.10">
    <property type="entry name" value="Complement Module, domain 1"/>
    <property type="match status" value="3"/>
</dbReference>
<dbReference type="Proteomes" id="UP000287033">
    <property type="component" value="Unassembled WGS sequence"/>
</dbReference>
<feature type="disulfide bond" evidence="6">
    <location>
        <begin position="154"/>
        <end position="181"/>
    </location>
</feature>
<dbReference type="OMA" id="TVITHEC"/>
<feature type="domain" description="Sushi" evidence="8">
    <location>
        <begin position="123"/>
        <end position="183"/>
    </location>
</feature>
<gene>
    <name evidence="9" type="ORF">chiPu_0019619</name>
</gene>
<evidence type="ECO:0000256" key="4">
    <source>
        <dbReference type="ARBA" id="ARBA00023157"/>
    </source>
</evidence>
<name>A0A401RSN8_CHIPU</name>
<dbReference type="FunFam" id="2.10.70.10:FF:000014">
    <property type="entry name" value="Membrane cofactor protein"/>
    <property type="match status" value="1"/>
</dbReference>
<dbReference type="SUPFAM" id="SSF57535">
    <property type="entry name" value="Complement control module/SCR domain"/>
    <property type="match status" value="3"/>
</dbReference>
<dbReference type="CDD" id="cd00033">
    <property type="entry name" value="CCP"/>
    <property type="match status" value="3"/>
</dbReference>
<keyword evidence="10" id="KW-1185">Reference proteome</keyword>
<accession>A0A401RSN8</accession>
<evidence type="ECO:0000256" key="2">
    <source>
        <dbReference type="ARBA" id="ARBA00022729"/>
    </source>
</evidence>
<keyword evidence="7" id="KW-0812">Transmembrane</keyword>
<dbReference type="InterPro" id="IPR000436">
    <property type="entry name" value="Sushi_SCR_CCP_dom"/>
</dbReference>
<dbReference type="Pfam" id="PF00084">
    <property type="entry name" value="Sushi"/>
    <property type="match status" value="3"/>
</dbReference>
<keyword evidence="4 6" id="KW-1015">Disulfide bond</keyword>
<feature type="disulfide bond" evidence="6">
    <location>
        <begin position="125"/>
        <end position="168"/>
    </location>
</feature>
<keyword evidence="5" id="KW-0325">Glycoprotein</keyword>
<dbReference type="SMART" id="SM00032">
    <property type="entry name" value="CCP"/>
    <property type="match status" value="3"/>
</dbReference>
<sequence>GDCGKPPTMENGFLPAEVSAQNSFPIGTKVTYRCLVGYVFGSESKRYSSCQADSTWTPLQGRCEPTNCGNPGEILNGYYVANDSILGSKAMFYCDEGYRIVGTDYRLCTADGWSGQVPTCEIVECPRPVIPEHAYIESGFGRKYKYQQEVAFRCNKGFEMIGASVIKCSENNVFVPSPPICRLPPTSTPMPTTTIAVLTTVSTKSWADVTVKPTVEASTLSTGAIVGIIIVIIVAVIIIIVIVKWWSKKKEGQYTTPEKVVHEVQLC</sequence>
<keyword evidence="3" id="KW-0677">Repeat</keyword>
<evidence type="ECO:0000256" key="1">
    <source>
        <dbReference type="ARBA" id="ARBA00022659"/>
    </source>
</evidence>
<comment type="caution">
    <text evidence="9">The sequence shown here is derived from an EMBL/GenBank/DDBJ whole genome shotgun (WGS) entry which is preliminary data.</text>
</comment>
<dbReference type="EMBL" id="BEZZ01002081">
    <property type="protein sequence ID" value="GCC21152.1"/>
    <property type="molecule type" value="Genomic_DNA"/>
</dbReference>
<evidence type="ECO:0000256" key="5">
    <source>
        <dbReference type="ARBA" id="ARBA00023180"/>
    </source>
</evidence>
<dbReference type="STRING" id="137246.A0A401RSN8"/>
<proteinExistence type="predicted"/>
<evidence type="ECO:0000256" key="3">
    <source>
        <dbReference type="ARBA" id="ARBA00022737"/>
    </source>
</evidence>